<protein>
    <recommendedName>
        <fullName evidence="3">Cupin 2 conserved barrel domain-containing protein</fullName>
    </recommendedName>
</protein>
<dbReference type="EMBL" id="LFTY01000002">
    <property type="protein sequence ID" value="KMW56326.1"/>
    <property type="molecule type" value="Genomic_DNA"/>
</dbReference>
<evidence type="ECO:0000313" key="2">
    <source>
        <dbReference type="Proteomes" id="UP000037178"/>
    </source>
</evidence>
<evidence type="ECO:0008006" key="3">
    <source>
        <dbReference type="Google" id="ProtNLM"/>
    </source>
</evidence>
<name>A0A0J9E058_9RHOB</name>
<dbReference type="InterPro" id="IPR011051">
    <property type="entry name" value="RmlC_Cupin_sf"/>
</dbReference>
<organism evidence="1 2">
    <name type="scientific">Candidatus Rhodobacter oscarellae</name>
    <dbReference type="NCBI Taxonomy" id="1675527"/>
    <lineage>
        <taxon>Bacteria</taxon>
        <taxon>Pseudomonadati</taxon>
        <taxon>Pseudomonadota</taxon>
        <taxon>Alphaproteobacteria</taxon>
        <taxon>Rhodobacterales</taxon>
        <taxon>Rhodobacter group</taxon>
        <taxon>Rhodobacter</taxon>
    </lineage>
</organism>
<comment type="caution">
    <text evidence="1">The sequence shown here is derived from an EMBL/GenBank/DDBJ whole genome shotgun (WGS) entry which is preliminary data.</text>
</comment>
<evidence type="ECO:0000313" key="1">
    <source>
        <dbReference type="EMBL" id="KMW56326.1"/>
    </source>
</evidence>
<dbReference type="AlphaFoldDB" id="A0A0J9E058"/>
<dbReference type="SUPFAM" id="SSF51182">
    <property type="entry name" value="RmlC-like cupins"/>
    <property type="match status" value="1"/>
</dbReference>
<proteinExistence type="predicted"/>
<dbReference type="Gene3D" id="2.60.120.10">
    <property type="entry name" value="Jelly Rolls"/>
    <property type="match status" value="1"/>
</dbReference>
<dbReference type="PATRIC" id="fig|1675527.3.peg.1360"/>
<gene>
    <name evidence="1" type="ORF">AIOL_001278</name>
</gene>
<sequence>MSDLVKTLPAAPDVLAPDGLEVRVLMFGEKGSMCHFHLPPGKTGRAVVHKTVEEIWYFTEGAGEMWLSSEGVLPVATGTALRIPVGTQFQARAGGLGLTAVAITMPPWPGDDEAVVVAGHWDVDL</sequence>
<dbReference type="InterPro" id="IPR014710">
    <property type="entry name" value="RmlC-like_jellyroll"/>
</dbReference>
<dbReference type="STRING" id="1675527.AIOL_001278"/>
<keyword evidence="2" id="KW-1185">Reference proteome</keyword>
<dbReference type="Proteomes" id="UP000037178">
    <property type="component" value="Unassembled WGS sequence"/>
</dbReference>
<dbReference type="RefSeq" id="WP_200898739.1">
    <property type="nucleotide sequence ID" value="NZ_LFTY01000002.1"/>
</dbReference>
<accession>A0A0J9E058</accession>
<reference evidence="1 2" key="1">
    <citation type="submission" date="2015-06" db="EMBL/GenBank/DDBJ databases">
        <title>Draft genome sequence of an Alphaproteobacteria species associated to the Mediterranean sponge Oscarella lobularis.</title>
        <authorList>
            <person name="Jourda C."/>
            <person name="Santini S."/>
            <person name="Claverie J.-M."/>
        </authorList>
    </citation>
    <scope>NUCLEOTIDE SEQUENCE [LARGE SCALE GENOMIC DNA]</scope>
    <source>
        <strain evidence="1">IGS</strain>
    </source>
</reference>